<dbReference type="Gene3D" id="2.40.110.10">
    <property type="entry name" value="Butyryl-CoA Dehydrogenase, subunit A, domain 2"/>
    <property type="match status" value="1"/>
</dbReference>
<dbReference type="EMBL" id="KU144973">
    <property type="protein sequence ID" value="AMK59205.1"/>
    <property type="molecule type" value="Genomic_DNA"/>
</dbReference>
<dbReference type="InterPro" id="IPR013786">
    <property type="entry name" value="AcylCoA_DH/ox_N"/>
</dbReference>
<protein>
    <submittedName>
        <fullName evidence="5">Pigment proteinion hydroxylase</fullName>
    </submittedName>
</protein>
<feature type="domain" description="Acyl-CoA dehydrogenase C-terminal" evidence="4">
    <location>
        <begin position="247"/>
        <end position="376"/>
    </location>
</feature>
<dbReference type="InterPro" id="IPR037069">
    <property type="entry name" value="AcylCoA_DH/ox_N_sf"/>
</dbReference>
<dbReference type="Gene3D" id="1.10.540.10">
    <property type="entry name" value="Acyl-CoA dehydrogenase/oxidase, N-terminal domain"/>
    <property type="match status" value="1"/>
</dbReference>
<proteinExistence type="inferred from homology"/>
<evidence type="ECO:0000313" key="5">
    <source>
        <dbReference type="EMBL" id="AMK59205.1"/>
    </source>
</evidence>
<evidence type="ECO:0000259" key="4">
    <source>
        <dbReference type="Pfam" id="PF08028"/>
    </source>
</evidence>
<dbReference type="Gene3D" id="1.20.140.10">
    <property type="entry name" value="Butyryl-CoA Dehydrogenase, subunit A, domain 3"/>
    <property type="match status" value="1"/>
</dbReference>
<dbReference type="InterPro" id="IPR036250">
    <property type="entry name" value="AcylCo_DH-like_C"/>
</dbReference>
<dbReference type="InterPro" id="IPR009100">
    <property type="entry name" value="AcylCoA_DH/oxidase_NM_dom_sf"/>
</dbReference>
<dbReference type="GO" id="GO:0003995">
    <property type="term" value="F:acyl-CoA dehydrogenase activity"/>
    <property type="evidence" value="ECO:0007669"/>
    <property type="project" value="TreeGrafter"/>
</dbReference>
<dbReference type="SUPFAM" id="SSF47203">
    <property type="entry name" value="Acyl-CoA dehydrogenase C-terminal domain-like"/>
    <property type="match status" value="1"/>
</dbReference>
<evidence type="ECO:0000256" key="2">
    <source>
        <dbReference type="ARBA" id="ARBA00049661"/>
    </source>
</evidence>
<dbReference type="GO" id="GO:0050660">
    <property type="term" value="F:flavin adenine dinucleotide binding"/>
    <property type="evidence" value="ECO:0007669"/>
    <property type="project" value="InterPro"/>
</dbReference>
<keyword evidence="1" id="KW-0560">Oxidoreductase</keyword>
<reference evidence="5" key="1">
    <citation type="journal article" date="2016" name="Appl. Environ. Microbiol.">
        <title>Functional Metagenomics of a Biostimulated Petroleum-Contaminated Soil Reveals an Extraordinary Diversity of Extradiol Dioxygenases.</title>
        <authorList>
            <person name="Terron-Gonzalez L."/>
            <person name="Martin-Cabello G."/>
            <person name="Ferrer M."/>
            <person name="Santero E."/>
        </authorList>
    </citation>
    <scope>NUCLEOTIDE SEQUENCE</scope>
</reference>
<name>A0A126SY17_9BACT</name>
<dbReference type="PIRSF" id="PIRSF016578">
    <property type="entry name" value="HsaA"/>
    <property type="match status" value="1"/>
</dbReference>
<accession>A0A126SY17</accession>
<dbReference type="GO" id="GO:0005737">
    <property type="term" value="C:cytoplasm"/>
    <property type="evidence" value="ECO:0007669"/>
    <property type="project" value="TreeGrafter"/>
</dbReference>
<dbReference type="AlphaFoldDB" id="A0A126SY17"/>
<comment type="similarity">
    <text evidence="2">Belongs to the HpaH/HsaA monooxygenase family.</text>
</comment>
<dbReference type="SUPFAM" id="SSF56645">
    <property type="entry name" value="Acyl-CoA dehydrogenase NM domain-like"/>
    <property type="match status" value="1"/>
</dbReference>
<dbReference type="Pfam" id="PF08028">
    <property type="entry name" value="Acyl-CoA_dh_2"/>
    <property type="match status" value="1"/>
</dbReference>
<sequence length="398" mass="44917">MAENHHRPITLDTLLERARGIAQMAAERRQAIQQQRHLPDDVVHALRESGLLRIMQPAHWGGYEMDLGTFVRVATEIAKGDTSTGWVFCILGIHQFWVGYVEPELQQEIWGRNTEVTMADSFAPVGVVEPVAGGYRLSGRWSFLSGLWCSDWIAVGALTTPPAGDRPEWAMFFVPKGDYRIDDQWHVVGLQGTDSNTVVVENAFIPPHRVFWLERAERTGQAPGHALHQSPIYRIPFVPTLGLALTPSAVGSARAAIDHFQRWIETRTPVFKVGNTTQREMTSAQTALAEAMMTMEAVEGLMLRCADEIMAWSSRDRRPTEQERARYYALRSYLVRQSTRVVDRLFELSGGHAIYLQQPLQQIWRDLHAVSQHFALHYEFAMEVYGRTLVGLPGGAMV</sequence>
<dbReference type="InterPro" id="IPR046373">
    <property type="entry name" value="Acyl-CoA_Oxase/DH_mid-dom_sf"/>
</dbReference>
<evidence type="ECO:0000259" key="3">
    <source>
        <dbReference type="Pfam" id="PF02771"/>
    </source>
</evidence>
<dbReference type="GO" id="GO:0033539">
    <property type="term" value="P:fatty acid beta-oxidation using acyl-CoA dehydrogenase"/>
    <property type="evidence" value="ECO:0007669"/>
    <property type="project" value="TreeGrafter"/>
</dbReference>
<dbReference type="InterPro" id="IPR013107">
    <property type="entry name" value="Acyl-CoA_DH_C"/>
</dbReference>
<dbReference type="PANTHER" id="PTHR48083:SF19">
    <property type="entry name" value="FLAVIN-DEPENDENT MONOOXYGENASE, OXYGENASE SUBUNIT HSAA"/>
    <property type="match status" value="1"/>
</dbReference>
<dbReference type="GO" id="GO:0016712">
    <property type="term" value="F:oxidoreductase activity, acting on paired donors, with incorporation or reduction of molecular oxygen, reduced flavin or flavoprotein as one donor, and incorporation of one atom of oxygen"/>
    <property type="evidence" value="ECO:0007669"/>
    <property type="project" value="TreeGrafter"/>
</dbReference>
<organism evidence="5">
    <name type="scientific">uncultured bacterium UPO45</name>
    <dbReference type="NCBI Taxonomy" id="1776970"/>
    <lineage>
        <taxon>Bacteria</taxon>
        <taxon>environmental samples</taxon>
    </lineage>
</organism>
<dbReference type="Pfam" id="PF02771">
    <property type="entry name" value="Acyl-CoA_dh_N"/>
    <property type="match status" value="1"/>
</dbReference>
<feature type="domain" description="Acyl-CoA dehydrogenase/oxidase N-terminal" evidence="3">
    <location>
        <begin position="16"/>
        <end position="89"/>
    </location>
</feature>
<dbReference type="InterPro" id="IPR050741">
    <property type="entry name" value="Acyl-CoA_dehydrogenase"/>
</dbReference>
<evidence type="ECO:0000256" key="1">
    <source>
        <dbReference type="ARBA" id="ARBA00023002"/>
    </source>
</evidence>
<dbReference type="PANTHER" id="PTHR48083">
    <property type="entry name" value="MEDIUM-CHAIN SPECIFIC ACYL-COA DEHYDROGENASE, MITOCHONDRIAL-RELATED"/>
    <property type="match status" value="1"/>
</dbReference>